<dbReference type="InterPro" id="IPR031303">
    <property type="entry name" value="C5_meth_CS"/>
</dbReference>
<protein>
    <recommendedName>
        <fullName evidence="1">DNA (cytosine-5-)-methyltransferase</fullName>
        <ecNumber evidence="1">2.1.1.37</ecNumber>
    </recommendedName>
</protein>
<dbReference type="PROSITE" id="PS51679">
    <property type="entry name" value="SAM_MT_C5"/>
    <property type="match status" value="1"/>
</dbReference>
<sequence length="429" mass="47353">MVLSRGFMSMAREEMTTIELEAETVGEVPAPVTESSRPTSIELFAGAGGLALGVERAGFRTLATVERDRWACDTIRENAAAGHELVSAWTVIESDVREHDWSRYGDDVALVSGGPPCQPFSMGGRGLAAEDPRDMFPATADVLAAVRPRAFIIENVRGLTRPSLALYYEYVRLRLSMPEMRPRRNETWPEHLERMRRSSERGGGSLRYRVTPTLLDAADYGVPQRRHRVFMVGFREDIDVDWSFPRVTHSQLALIRDQWVTGDYWERNGVSKQKRPEAPSASVIRRAAGEHPPLRPWVTVREALQGLPEPGSRAARSIPNHVYQAGARSYTGHTGSPLDQPSKALKAGGHGVPGGENMVLRPDGSVRYFTVRESARLQTFPEDYVLHGSWGEAMRQLGNAVPVDLARVVAQGVHDAIVNGTNRSAGGRA</sequence>
<dbReference type="InterPro" id="IPR029063">
    <property type="entry name" value="SAM-dependent_MTases_sf"/>
</dbReference>
<evidence type="ECO:0000256" key="5">
    <source>
        <dbReference type="ARBA" id="ARBA00022747"/>
    </source>
</evidence>
<evidence type="ECO:0000256" key="3">
    <source>
        <dbReference type="ARBA" id="ARBA00022679"/>
    </source>
</evidence>
<evidence type="ECO:0000256" key="4">
    <source>
        <dbReference type="ARBA" id="ARBA00022691"/>
    </source>
</evidence>
<dbReference type="Proteomes" id="UP000019753">
    <property type="component" value="Unassembled WGS sequence"/>
</dbReference>
<dbReference type="PROSITE" id="PS00095">
    <property type="entry name" value="C5_MTASE_2"/>
    <property type="match status" value="1"/>
</dbReference>
<dbReference type="Pfam" id="PF00145">
    <property type="entry name" value="DNA_methylase"/>
    <property type="match status" value="2"/>
</dbReference>
<dbReference type="GO" id="GO:0044027">
    <property type="term" value="P:negative regulation of gene expression via chromosomal CpG island methylation"/>
    <property type="evidence" value="ECO:0007669"/>
    <property type="project" value="TreeGrafter"/>
</dbReference>
<keyword evidence="2 6" id="KW-0489">Methyltransferase</keyword>
<dbReference type="Gene3D" id="3.90.120.10">
    <property type="entry name" value="DNA Methylase, subunit A, domain 2"/>
    <property type="match status" value="1"/>
</dbReference>
<evidence type="ECO:0000256" key="1">
    <source>
        <dbReference type="ARBA" id="ARBA00011975"/>
    </source>
</evidence>
<dbReference type="GO" id="GO:0032259">
    <property type="term" value="P:methylation"/>
    <property type="evidence" value="ECO:0007669"/>
    <property type="project" value="UniProtKB-KW"/>
</dbReference>
<feature type="active site" evidence="6">
    <location>
        <position position="117"/>
    </location>
</feature>
<proteinExistence type="inferred from homology"/>
<dbReference type="PANTHER" id="PTHR10629">
    <property type="entry name" value="CYTOSINE-SPECIFIC METHYLTRANSFERASE"/>
    <property type="match status" value="1"/>
</dbReference>
<keyword evidence="8" id="KW-1185">Reference proteome</keyword>
<accession>A0A021VVL1</accession>
<comment type="caution">
    <text evidence="7">The sequence shown here is derived from an EMBL/GenBank/DDBJ whole genome shotgun (WGS) entry which is preliminary data.</text>
</comment>
<evidence type="ECO:0000256" key="2">
    <source>
        <dbReference type="ARBA" id="ARBA00022603"/>
    </source>
</evidence>
<evidence type="ECO:0000256" key="6">
    <source>
        <dbReference type="PROSITE-ProRule" id="PRU01016"/>
    </source>
</evidence>
<keyword evidence="4 6" id="KW-0949">S-adenosyl-L-methionine</keyword>
<name>A0A021VVL1_9CELL</name>
<dbReference type="Gene3D" id="3.40.50.150">
    <property type="entry name" value="Vaccinia Virus protein VP39"/>
    <property type="match status" value="1"/>
</dbReference>
<comment type="similarity">
    <text evidence="6">Belongs to the class I-like SAM-binding methyltransferase superfamily. C5-methyltransferase family.</text>
</comment>
<dbReference type="InterPro" id="IPR050390">
    <property type="entry name" value="C5-Methyltransferase"/>
</dbReference>
<dbReference type="EC" id="2.1.1.37" evidence="1"/>
<dbReference type="AlphaFoldDB" id="A0A021VVL1"/>
<reference evidence="7 8" key="1">
    <citation type="submission" date="2014-01" db="EMBL/GenBank/DDBJ databases">
        <title>Actinotalea ferrariae CF5-4.</title>
        <authorList>
            <person name="Chen F."/>
            <person name="Li Y."/>
            <person name="Wang G."/>
        </authorList>
    </citation>
    <scope>NUCLEOTIDE SEQUENCE [LARGE SCALE GENOMIC DNA]</scope>
    <source>
        <strain evidence="7 8">CF5-4</strain>
    </source>
</reference>
<dbReference type="InterPro" id="IPR001525">
    <property type="entry name" value="C5_MeTfrase"/>
</dbReference>
<evidence type="ECO:0000313" key="8">
    <source>
        <dbReference type="Proteomes" id="UP000019753"/>
    </source>
</evidence>
<gene>
    <name evidence="7" type="ORF">N866_00140</name>
</gene>
<dbReference type="GO" id="GO:0003677">
    <property type="term" value="F:DNA binding"/>
    <property type="evidence" value="ECO:0007669"/>
    <property type="project" value="TreeGrafter"/>
</dbReference>
<organism evidence="7 8">
    <name type="scientific">Actinotalea ferrariae CF5-4</name>
    <dbReference type="NCBI Taxonomy" id="948458"/>
    <lineage>
        <taxon>Bacteria</taxon>
        <taxon>Bacillati</taxon>
        <taxon>Actinomycetota</taxon>
        <taxon>Actinomycetes</taxon>
        <taxon>Micrococcales</taxon>
        <taxon>Cellulomonadaceae</taxon>
        <taxon>Actinotalea</taxon>
    </lineage>
</organism>
<keyword evidence="3 6" id="KW-0808">Transferase</keyword>
<dbReference type="SUPFAM" id="SSF53335">
    <property type="entry name" value="S-adenosyl-L-methionine-dependent methyltransferases"/>
    <property type="match status" value="1"/>
</dbReference>
<keyword evidence="5" id="KW-0680">Restriction system</keyword>
<dbReference type="GO" id="GO:0003886">
    <property type="term" value="F:DNA (cytosine-5-)-methyltransferase activity"/>
    <property type="evidence" value="ECO:0007669"/>
    <property type="project" value="UniProtKB-EC"/>
</dbReference>
<dbReference type="PRINTS" id="PR00105">
    <property type="entry name" value="C5METTRFRASE"/>
</dbReference>
<dbReference type="PANTHER" id="PTHR10629:SF52">
    <property type="entry name" value="DNA (CYTOSINE-5)-METHYLTRANSFERASE 1"/>
    <property type="match status" value="1"/>
</dbReference>
<dbReference type="EMBL" id="AXCW01000001">
    <property type="protein sequence ID" value="EYR65229.1"/>
    <property type="molecule type" value="Genomic_DNA"/>
</dbReference>
<evidence type="ECO:0000313" key="7">
    <source>
        <dbReference type="EMBL" id="EYR65229.1"/>
    </source>
</evidence>
<dbReference type="GO" id="GO:0009307">
    <property type="term" value="P:DNA restriction-modification system"/>
    <property type="evidence" value="ECO:0007669"/>
    <property type="project" value="UniProtKB-KW"/>
</dbReference>